<sequence length="380" mass="42460">MKELIRAAVVGTGFSAMAHLEALKRLPGVEAAAIVSRSMEKAEQIATEYRLAYAYSSIDELLENPEIDVIHNCTPNVLHYELNKKILLAGKHVLSEKPLALNSEQSAELLQIAKESGLVHGVCFNYRHYPIVEEARVRIANGEMGRPHLVSGGYLQDWCLYDSDYSWRMDPELNGESRAIADIGSHWCDTLQHLLSSRITRVMADLTILHSSRKKPAVSEGSTFSNESGQAFTSVDISTEDAGNVLVQFENGVKGMFNVSQVTAGKKNHLHYTISLADGSIEWDQEEPNRLWIGKRSEPNQLLMKDPGLLSETAGSYAHFPGGHQEGWPDCLKNLMHSFYNKIEHPGVQSHFADFESGHYNMRIVDAILKSAEEERWVEV</sequence>
<dbReference type="PANTHER" id="PTHR43708">
    <property type="entry name" value="CONSERVED EXPRESSED OXIDOREDUCTASE (EUROFUNG)"/>
    <property type="match status" value="1"/>
</dbReference>
<dbReference type="Gene3D" id="3.30.360.10">
    <property type="entry name" value="Dihydrodipicolinate Reductase, domain 2"/>
    <property type="match status" value="1"/>
</dbReference>
<dbReference type="InterPro" id="IPR051317">
    <property type="entry name" value="Gfo/Idh/MocA_oxidoreduct"/>
</dbReference>
<dbReference type="SUPFAM" id="SSF51735">
    <property type="entry name" value="NAD(P)-binding Rossmann-fold domains"/>
    <property type="match status" value="1"/>
</dbReference>
<dbReference type="InterPro" id="IPR000683">
    <property type="entry name" value="Gfo/Idh/MocA-like_OxRdtase_N"/>
</dbReference>
<dbReference type="RefSeq" id="WP_268747472.1">
    <property type="nucleotide sequence ID" value="NZ_JXRQ01000025.1"/>
</dbReference>
<dbReference type="Proteomes" id="UP000031950">
    <property type="component" value="Unassembled WGS sequence"/>
</dbReference>
<dbReference type="GO" id="GO:0000166">
    <property type="term" value="F:nucleotide binding"/>
    <property type="evidence" value="ECO:0007669"/>
    <property type="project" value="InterPro"/>
</dbReference>
<dbReference type="AlphaFoldDB" id="A0A0C2VRM4"/>
<comment type="caution">
    <text evidence="3">The sequence shown here is derived from an EMBL/GenBank/DDBJ whole genome shotgun (WGS) entry which is preliminary data.</text>
</comment>
<organism evidence="3 4">
    <name type="scientific">Jeotgalibacillus alimentarius</name>
    <dbReference type="NCBI Taxonomy" id="135826"/>
    <lineage>
        <taxon>Bacteria</taxon>
        <taxon>Bacillati</taxon>
        <taxon>Bacillota</taxon>
        <taxon>Bacilli</taxon>
        <taxon>Bacillales</taxon>
        <taxon>Caryophanaceae</taxon>
        <taxon>Jeotgalibacillus</taxon>
    </lineage>
</organism>
<name>A0A0C2VRM4_9BACL</name>
<dbReference type="InterPro" id="IPR055170">
    <property type="entry name" value="GFO_IDH_MocA-like_dom"/>
</dbReference>
<accession>A0A0C2VRM4</accession>
<dbReference type="PANTHER" id="PTHR43708:SF3">
    <property type="entry name" value="OXIDOREDUCTASE"/>
    <property type="match status" value="1"/>
</dbReference>
<proteinExistence type="predicted"/>
<keyword evidence="4" id="KW-1185">Reference proteome</keyword>
<dbReference type="Pfam" id="PF01408">
    <property type="entry name" value="GFO_IDH_MocA"/>
    <property type="match status" value="1"/>
</dbReference>
<dbReference type="Pfam" id="PF22725">
    <property type="entry name" value="GFO_IDH_MocA_C3"/>
    <property type="match status" value="1"/>
</dbReference>
<feature type="domain" description="GFO/IDH/MocA-like oxidoreductase" evidence="2">
    <location>
        <begin position="133"/>
        <end position="282"/>
    </location>
</feature>
<dbReference type="Gene3D" id="3.40.50.720">
    <property type="entry name" value="NAD(P)-binding Rossmann-like Domain"/>
    <property type="match status" value="1"/>
</dbReference>
<reference evidence="3 4" key="1">
    <citation type="submission" date="2015-01" db="EMBL/GenBank/DDBJ databases">
        <title>Genome sequence of Jeotgalibacillus alimentarius.</title>
        <authorList>
            <person name="Goh K.M."/>
            <person name="Chan K.-G."/>
            <person name="Yaakop A.S."/>
            <person name="Ee R."/>
            <person name="Gan H.M."/>
            <person name="Chan C.S."/>
        </authorList>
    </citation>
    <scope>NUCLEOTIDE SEQUENCE [LARGE SCALE GENOMIC DNA]</scope>
    <source>
        <strain evidence="3 4">YKJ-13</strain>
    </source>
</reference>
<evidence type="ECO:0008006" key="5">
    <source>
        <dbReference type="Google" id="ProtNLM"/>
    </source>
</evidence>
<protein>
    <recommendedName>
        <fullName evidence="5">Dehydrogenase</fullName>
    </recommendedName>
</protein>
<dbReference type="STRING" id="135826.KP77_27750"/>
<evidence type="ECO:0000313" key="4">
    <source>
        <dbReference type="Proteomes" id="UP000031950"/>
    </source>
</evidence>
<dbReference type="EMBL" id="JXRQ01000025">
    <property type="protein sequence ID" value="KIL46648.1"/>
    <property type="molecule type" value="Genomic_DNA"/>
</dbReference>
<dbReference type="PATRIC" id="fig|135826.4.peg.2759"/>
<evidence type="ECO:0000259" key="2">
    <source>
        <dbReference type="Pfam" id="PF22725"/>
    </source>
</evidence>
<evidence type="ECO:0000259" key="1">
    <source>
        <dbReference type="Pfam" id="PF01408"/>
    </source>
</evidence>
<evidence type="ECO:0000313" key="3">
    <source>
        <dbReference type="EMBL" id="KIL46648.1"/>
    </source>
</evidence>
<dbReference type="SUPFAM" id="SSF55347">
    <property type="entry name" value="Glyceraldehyde-3-phosphate dehydrogenase-like, C-terminal domain"/>
    <property type="match status" value="1"/>
</dbReference>
<dbReference type="InterPro" id="IPR036291">
    <property type="entry name" value="NAD(P)-bd_dom_sf"/>
</dbReference>
<gene>
    <name evidence="3" type="ORF">KP77_27750</name>
</gene>
<feature type="domain" description="Gfo/Idh/MocA-like oxidoreductase N-terminal" evidence="1">
    <location>
        <begin position="5"/>
        <end position="122"/>
    </location>
</feature>